<evidence type="ECO:0000259" key="1">
    <source>
        <dbReference type="Pfam" id="PF07059"/>
    </source>
</evidence>
<dbReference type="InterPro" id="IPR009769">
    <property type="entry name" value="EDR2_C"/>
</dbReference>
<dbReference type="InterPro" id="IPR045096">
    <property type="entry name" value="EDR2-like"/>
</dbReference>
<proteinExistence type="predicted"/>
<reference evidence="2 3" key="1">
    <citation type="submission" date="2024-05" db="EMBL/GenBank/DDBJ databases">
        <title>Haplotype-resolved chromosome-level genome assembly of Huyou (Citrus changshanensis).</title>
        <authorList>
            <person name="Miao C."/>
            <person name="Chen W."/>
            <person name="Wu Y."/>
            <person name="Wang L."/>
            <person name="Zhao S."/>
            <person name="Grierson D."/>
            <person name="Xu C."/>
            <person name="Chen K."/>
        </authorList>
    </citation>
    <scope>NUCLEOTIDE SEQUENCE [LARGE SCALE GENOMIC DNA]</scope>
    <source>
        <strain evidence="2">01-14</strain>
        <tissue evidence="2">Leaf</tissue>
    </source>
</reference>
<sequence length="478" mass="53015">MAHAGEWSRVPLQLLSGRRLRTTVLRTMSFTFGRGSRRLSPPFDAVSTCHLVGAIQFSMSRSGFGAMLSAVYGFKIKSCLFDGIDSIVEDWIVDQMHIVFEGLTVEGILKNWSKIKPMIVKDLSENIDARFHLFGKVRGSQLWGIDIYTDDFDLVAVLMQASYYLPASPPLSAIQELRATIWCDLCKIKGGGTIDLEPYLTHSSTTELTLAPMAVERTTTTRAATSVGLALEEEQADQIDLSCFSGNLRHDDRDNARDCWKLSDGNNFRVRSKHFCYDKTKIPAGKHLMDLVAVDWFKDTKRMDHVARRLGCAAQVASEKGLFSLIFNLQVPGSTHYSMVFYFVTRQLVMGSLLQRFVDGDDEFRNSRLKLIPSVPKGSWIVHQSVGSTPCLLGKAVDCNYIRGPKYLEIDVDIGSSTVANGVLGLVIGVITTLVVDMAFLVPANTTDELPERLIGAVRVSHIELKSAVVPKLEPEIS</sequence>
<feature type="domain" description="Protein ENHANCED DISEASE RESISTANCE 2 C-terminal" evidence="1">
    <location>
        <begin position="260"/>
        <end position="464"/>
    </location>
</feature>
<dbReference type="Proteomes" id="UP001428341">
    <property type="component" value="Unassembled WGS sequence"/>
</dbReference>
<name>A0AAP0MQ44_9ROSI</name>
<dbReference type="PANTHER" id="PTHR12136:SF100">
    <property type="entry name" value="PROTEIN ENHANCED DISEASE RESISTANCE 2-LIKE"/>
    <property type="match status" value="1"/>
</dbReference>
<evidence type="ECO:0000313" key="3">
    <source>
        <dbReference type="Proteomes" id="UP001428341"/>
    </source>
</evidence>
<organism evidence="2 3">
    <name type="scientific">Citrus x changshan-huyou</name>
    <dbReference type="NCBI Taxonomy" id="2935761"/>
    <lineage>
        <taxon>Eukaryota</taxon>
        <taxon>Viridiplantae</taxon>
        <taxon>Streptophyta</taxon>
        <taxon>Embryophyta</taxon>
        <taxon>Tracheophyta</taxon>
        <taxon>Spermatophyta</taxon>
        <taxon>Magnoliopsida</taxon>
        <taxon>eudicotyledons</taxon>
        <taxon>Gunneridae</taxon>
        <taxon>Pentapetalae</taxon>
        <taxon>rosids</taxon>
        <taxon>malvids</taxon>
        <taxon>Sapindales</taxon>
        <taxon>Rutaceae</taxon>
        <taxon>Aurantioideae</taxon>
        <taxon>Citrus</taxon>
    </lineage>
</organism>
<dbReference type="Pfam" id="PF07059">
    <property type="entry name" value="EDR2_C"/>
    <property type="match status" value="1"/>
</dbReference>
<dbReference type="AlphaFoldDB" id="A0AAP0MQ44"/>
<evidence type="ECO:0000313" key="2">
    <source>
        <dbReference type="EMBL" id="KAK9214880.1"/>
    </source>
</evidence>
<gene>
    <name evidence="2" type="ORF">WN944_006880</name>
</gene>
<accession>A0AAP0MQ44</accession>
<keyword evidence="3" id="KW-1185">Reference proteome</keyword>
<dbReference type="PANTHER" id="PTHR12136">
    <property type="entry name" value="ENHANCED DISEASE RESISTANCE-RELATED"/>
    <property type="match status" value="1"/>
</dbReference>
<protein>
    <recommendedName>
        <fullName evidence="1">Protein ENHANCED DISEASE RESISTANCE 2 C-terminal domain-containing protein</fullName>
    </recommendedName>
</protein>
<dbReference type="EMBL" id="JBCGBO010000003">
    <property type="protein sequence ID" value="KAK9214880.1"/>
    <property type="molecule type" value="Genomic_DNA"/>
</dbReference>
<comment type="caution">
    <text evidence="2">The sequence shown here is derived from an EMBL/GenBank/DDBJ whole genome shotgun (WGS) entry which is preliminary data.</text>
</comment>